<keyword evidence="2" id="KW-1185">Reference proteome</keyword>
<sequence>MCGVNPKVALASHAFLASSCCGVARERRLKFSDSVDTVGNGAFTGSYLSAQNKCSLRIMAVLALNPSMSEWALRAHVACGVVEECYLVDPASSHMLVSKIKPCMCKEVELLEAGRGDGRQTSWASCGLSGRAAWAFDGIHGLSVLRRWASIKACRRQLVVRPCAAEGIYLDWSIRVWCGNGSSFGRVASSRAPVTVNSRHCTHGARKVTYGQTLSVDRAWAVLVQELRHYSREIGRLSPLAFHVRGEPKSRSRVPRLPRFVVRWRGPRAAAQILRFGRRSGQWGLHRLLSICPKQMLLVNDVRARLEPVRARTGAAGSCGARRR</sequence>
<dbReference type="PANTHER" id="PTHR34410:SF2">
    <property type="entry name" value="RRNA INTRON-ENCODED HOMING ENDONUCLEASE"/>
    <property type="match status" value="1"/>
</dbReference>
<evidence type="ECO:0000313" key="1">
    <source>
        <dbReference type="EMBL" id="KAK6772179.1"/>
    </source>
</evidence>
<dbReference type="EMBL" id="JBANQN010000093">
    <property type="protein sequence ID" value="KAK6772179.1"/>
    <property type="molecule type" value="Genomic_DNA"/>
</dbReference>
<evidence type="ECO:0000313" key="2">
    <source>
        <dbReference type="Proteomes" id="UP001371456"/>
    </source>
</evidence>
<dbReference type="PANTHER" id="PTHR34410">
    <property type="entry name" value="INTRON-ENCODED HOMING ENDONUCLEASE, PUTATIVE-RELATED"/>
    <property type="match status" value="1"/>
</dbReference>
<protein>
    <submittedName>
        <fullName evidence="1">Uncharacterized protein</fullName>
    </submittedName>
</protein>
<organism evidence="1 2">
    <name type="scientific">Solanum bulbocastanum</name>
    <name type="common">Wild potato</name>
    <dbReference type="NCBI Taxonomy" id="147425"/>
    <lineage>
        <taxon>Eukaryota</taxon>
        <taxon>Viridiplantae</taxon>
        <taxon>Streptophyta</taxon>
        <taxon>Embryophyta</taxon>
        <taxon>Tracheophyta</taxon>
        <taxon>Spermatophyta</taxon>
        <taxon>Magnoliopsida</taxon>
        <taxon>eudicotyledons</taxon>
        <taxon>Gunneridae</taxon>
        <taxon>Pentapetalae</taxon>
        <taxon>asterids</taxon>
        <taxon>lamiids</taxon>
        <taxon>Solanales</taxon>
        <taxon>Solanaceae</taxon>
        <taxon>Solanoideae</taxon>
        <taxon>Solaneae</taxon>
        <taxon>Solanum</taxon>
    </lineage>
</organism>
<comment type="caution">
    <text evidence="1">The sequence shown here is derived from an EMBL/GenBank/DDBJ whole genome shotgun (WGS) entry which is preliminary data.</text>
</comment>
<dbReference type="PROSITE" id="PS51257">
    <property type="entry name" value="PROKAR_LIPOPROTEIN"/>
    <property type="match status" value="1"/>
</dbReference>
<name>A0AAN8XXY3_SOLBU</name>
<accession>A0AAN8XXY3</accession>
<gene>
    <name evidence="1" type="ORF">RDI58_030575</name>
</gene>
<dbReference type="Proteomes" id="UP001371456">
    <property type="component" value="Unassembled WGS sequence"/>
</dbReference>
<dbReference type="AlphaFoldDB" id="A0AAN8XXY3"/>
<reference evidence="1 2" key="1">
    <citation type="submission" date="2024-02" db="EMBL/GenBank/DDBJ databases">
        <title>de novo genome assembly of Solanum bulbocastanum strain 11H21.</title>
        <authorList>
            <person name="Hosaka A.J."/>
        </authorList>
    </citation>
    <scope>NUCLEOTIDE SEQUENCE [LARGE SCALE GENOMIC DNA]</scope>
    <source>
        <tissue evidence="1">Young leaves</tissue>
    </source>
</reference>
<proteinExistence type="predicted"/>